<dbReference type="SUPFAM" id="SSF160935">
    <property type="entry name" value="VPA0735-like"/>
    <property type="match status" value="1"/>
</dbReference>
<dbReference type="EMBL" id="BAABIS010000001">
    <property type="protein sequence ID" value="GAA4854526.1"/>
    <property type="molecule type" value="Genomic_DNA"/>
</dbReference>
<evidence type="ECO:0000259" key="1">
    <source>
        <dbReference type="Pfam" id="PF06742"/>
    </source>
</evidence>
<keyword evidence="4" id="KW-1185">Reference proteome</keyword>
<sequence>MADGTPRTLAADAYVYGYPLVCDLSMVGTFHVSGLGAIGPGPFNTFGHADELATPASHFVSVNNDTVYSAAQLDLSGGPLLLHVPDTAGAYYVLQFIDAWTNNFAYIGRRSTGTGEQTWLIAPPHWHGTPPAGVGVITAPTTVATVAARFACDGPEDLPRVAALQRKLTLAPLEPGGILAGIPEPDPDVPEELRLLEQLRVWAAAFPPAEADLAYQQRFAPIGLLDDDRSPYRDGPAEWVGALVAGLADGRERVEAATRPAEGRPVGEWNVNLHLFDYNLDHLGPGTRDEPRFRIADRRAAYLTRAVAARMGLWGNHAYEAVYGNTYDDAEGKPLTGAHAYTLRFDELPPVDGFWSVTMYGVPEYYLVENPAGRYSIGDRTPGLVYAPDGSLTLVIQRERPADPAEAANWLPAPEGGFRPMIRLYEPGTAVLDGTYRIPPIRRK</sequence>
<dbReference type="InterPro" id="IPR010621">
    <property type="entry name" value="DUF1214"/>
</dbReference>
<dbReference type="Proteomes" id="UP001501752">
    <property type="component" value="Unassembled WGS sequence"/>
</dbReference>
<accession>A0ABP9DPW7</accession>
<reference evidence="4" key="1">
    <citation type="journal article" date="2019" name="Int. J. Syst. Evol. Microbiol.">
        <title>The Global Catalogue of Microorganisms (GCM) 10K type strain sequencing project: providing services to taxonomists for standard genome sequencing and annotation.</title>
        <authorList>
            <consortium name="The Broad Institute Genomics Platform"/>
            <consortium name="The Broad Institute Genome Sequencing Center for Infectious Disease"/>
            <person name="Wu L."/>
            <person name="Ma J."/>
        </authorList>
    </citation>
    <scope>NUCLEOTIDE SEQUENCE [LARGE SCALE GENOMIC DNA]</scope>
    <source>
        <strain evidence="4">JCM 13006</strain>
    </source>
</reference>
<dbReference type="Pfam" id="PF06742">
    <property type="entry name" value="DUF1214"/>
    <property type="match status" value="1"/>
</dbReference>
<evidence type="ECO:0000313" key="4">
    <source>
        <dbReference type="Proteomes" id="UP001501752"/>
    </source>
</evidence>
<dbReference type="InterPro" id="IPR037050">
    <property type="entry name" value="DUF1254_sf"/>
</dbReference>
<feature type="domain" description="DUF1254" evidence="2">
    <location>
        <begin position="43"/>
        <end position="172"/>
    </location>
</feature>
<dbReference type="Gene3D" id="2.60.120.600">
    <property type="entry name" value="Domain of unknown function DUF1214, C-terminal domain"/>
    <property type="match status" value="1"/>
</dbReference>
<gene>
    <name evidence="3" type="ORF">GCM10023235_34930</name>
</gene>
<dbReference type="PANTHER" id="PTHR36509">
    <property type="entry name" value="BLL3101 PROTEIN"/>
    <property type="match status" value="1"/>
</dbReference>
<evidence type="ECO:0000313" key="3">
    <source>
        <dbReference type="EMBL" id="GAA4854526.1"/>
    </source>
</evidence>
<dbReference type="Pfam" id="PF06863">
    <property type="entry name" value="DUF1254"/>
    <property type="match status" value="1"/>
</dbReference>
<dbReference type="InterPro" id="IPR037049">
    <property type="entry name" value="DUF1214_C_sf"/>
</dbReference>
<evidence type="ECO:0000259" key="2">
    <source>
        <dbReference type="Pfam" id="PF06863"/>
    </source>
</evidence>
<organism evidence="3 4">
    <name type="scientific">Kitasatospora terrestris</name>
    <dbReference type="NCBI Taxonomy" id="258051"/>
    <lineage>
        <taxon>Bacteria</taxon>
        <taxon>Bacillati</taxon>
        <taxon>Actinomycetota</taxon>
        <taxon>Actinomycetes</taxon>
        <taxon>Kitasatosporales</taxon>
        <taxon>Streptomycetaceae</taxon>
        <taxon>Kitasatospora</taxon>
    </lineage>
</organism>
<dbReference type="PANTHER" id="PTHR36509:SF2">
    <property type="entry name" value="BLL3101 PROTEIN"/>
    <property type="match status" value="1"/>
</dbReference>
<protein>
    <submittedName>
        <fullName evidence="3">DUF1254 domain-containing protein</fullName>
    </submittedName>
</protein>
<dbReference type="RefSeq" id="WP_345697762.1">
    <property type="nucleotide sequence ID" value="NZ_BAABIS010000001.1"/>
</dbReference>
<comment type="caution">
    <text evidence="3">The sequence shown here is derived from an EMBL/GenBank/DDBJ whole genome shotgun (WGS) entry which is preliminary data.</text>
</comment>
<feature type="domain" description="DUF1214" evidence="1">
    <location>
        <begin position="320"/>
        <end position="428"/>
    </location>
</feature>
<proteinExistence type="predicted"/>
<dbReference type="Gene3D" id="2.60.40.1610">
    <property type="entry name" value="Domain of unknown function DUF1254"/>
    <property type="match status" value="1"/>
</dbReference>
<dbReference type="InterPro" id="IPR010679">
    <property type="entry name" value="DUF1254"/>
</dbReference>
<name>A0ABP9DPW7_9ACTN</name>